<protein>
    <submittedName>
        <fullName evidence="1">Uncharacterized protein</fullName>
    </submittedName>
</protein>
<evidence type="ECO:0000313" key="2">
    <source>
        <dbReference type="Proteomes" id="UP000324222"/>
    </source>
</evidence>
<evidence type="ECO:0000313" key="1">
    <source>
        <dbReference type="EMBL" id="MPC16987.1"/>
    </source>
</evidence>
<dbReference type="Proteomes" id="UP000324222">
    <property type="component" value="Unassembled WGS sequence"/>
</dbReference>
<sequence length="86" mass="9550">MQGVRAALPAREENSVRPGSQIHLYAACPALPHSPCNLETPSTAMHSRLLTFRYKTAQLTYLPQDCSPLVYVTPNENHEPSRSPPH</sequence>
<organism evidence="1 2">
    <name type="scientific">Portunus trituberculatus</name>
    <name type="common">Swimming crab</name>
    <name type="synonym">Neptunus trituberculatus</name>
    <dbReference type="NCBI Taxonomy" id="210409"/>
    <lineage>
        <taxon>Eukaryota</taxon>
        <taxon>Metazoa</taxon>
        <taxon>Ecdysozoa</taxon>
        <taxon>Arthropoda</taxon>
        <taxon>Crustacea</taxon>
        <taxon>Multicrustacea</taxon>
        <taxon>Malacostraca</taxon>
        <taxon>Eumalacostraca</taxon>
        <taxon>Eucarida</taxon>
        <taxon>Decapoda</taxon>
        <taxon>Pleocyemata</taxon>
        <taxon>Brachyura</taxon>
        <taxon>Eubrachyura</taxon>
        <taxon>Portunoidea</taxon>
        <taxon>Portunidae</taxon>
        <taxon>Portuninae</taxon>
        <taxon>Portunus</taxon>
    </lineage>
</organism>
<dbReference type="EMBL" id="VSRR010000553">
    <property type="protein sequence ID" value="MPC16987.1"/>
    <property type="molecule type" value="Genomic_DNA"/>
</dbReference>
<name>A0A5B7D712_PORTR</name>
<proteinExistence type="predicted"/>
<gene>
    <name evidence="1" type="ORF">E2C01_009830</name>
</gene>
<dbReference type="AlphaFoldDB" id="A0A5B7D712"/>
<comment type="caution">
    <text evidence="1">The sequence shown here is derived from an EMBL/GenBank/DDBJ whole genome shotgun (WGS) entry which is preliminary data.</text>
</comment>
<accession>A0A5B7D712</accession>
<keyword evidence="2" id="KW-1185">Reference proteome</keyword>
<reference evidence="1 2" key="1">
    <citation type="submission" date="2019-05" db="EMBL/GenBank/DDBJ databases">
        <title>Another draft genome of Portunus trituberculatus and its Hox gene families provides insights of decapod evolution.</title>
        <authorList>
            <person name="Jeong J.-H."/>
            <person name="Song I."/>
            <person name="Kim S."/>
            <person name="Choi T."/>
            <person name="Kim D."/>
            <person name="Ryu S."/>
            <person name="Kim W."/>
        </authorList>
    </citation>
    <scope>NUCLEOTIDE SEQUENCE [LARGE SCALE GENOMIC DNA]</scope>
    <source>
        <tissue evidence="1">Muscle</tissue>
    </source>
</reference>